<gene>
    <name evidence="1" type="ORF">DSO57_1025036</name>
</gene>
<sequence length="291" mass="31872">MARHSKNNTALGFFTYDEKRKAQGGTKKQRLGKDSMRRFDHCYLCLQKARTPLTCTRGHVTCRECTVEHIVTQKAALAQQARLVEIQNKAEQEALKAEEKSKSEEALANFEKLQSQVTSVNAITSSNIQKFSGEKRKADTEITSRKLGEGYAASKLPSFWIPELTPAITAPKVASASNKLTQCTAAEPHNISMKKMIPIKFETSAESKDDPICPACLKVLTNASKPTLLIPCSHVLCSSCTKRFVAPSKTCYTCSVACPLESDQLPLYHDGTGYSAGGGKIVTSRFGLAFQ</sequence>
<accession>A0ACC2UN95</accession>
<comment type="caution">
    <text evidence="1">The sequence shown here is derived from an EMBL/GenBank/DDBJ whole genome shotgun (WGS) entry which is preliminary data.</text>
</comment>
<name>A0ACC2UN95_9FUNG</name>
<protein>
    <submittedName>
        <fullName evidence="1">Uncharacterized protein</fullName>
    </submittedName>
</protein>
<evidence type="ECO:0000313" key="1">
    <source>
        <dbReference type="EMBL" id="KAJ9088244.1"/>
    </source>
</evidence>
<keyword evidence="2" id="KW-1185">Reference proteome</keyword>
<reference evidence="1" key="1">
    <citation type="submission" date="2022-04" db="EMBL/GenBank/DDBJ databases">
        <title>Genome of the entomopathogenic fungus Entomophthora muscae.</title>
        <authorList>
            <person name="Elya C."/>
            <person name="Lovett B.R."/>
            <person name="Lee E."/>
            <person name="Macias A.M."/>
            <person name="Hajek A.E."/>
            <person name="De Bivort B.L."/>
            <person name="Kasson M.T."/>
            <person name="De Fine Licht H.H."/>
            <person name="Stajich J.E."/>
        </authorList>
    </citation>
    <scope>NUCLEOTIDE SEQUENCE</scope>
    <source>
        <strain evidence="1">Berkeley</strain>
    </source>
</reference>
<evidence type="ECO:0000313" key="2">
    <source>
        <dbReference type="Proteomes" id="UP001165960"/>
    </source>
</evidence>
<organism evidence="1 2">
    <name type="scientific">Entomophthora muscae</name>
    <dbReference type="NCBI Taxonomy" id="34485"/>
    <lineage>
        <taxon>Eukaryota</taxon>
        <taxon>Fungi</taxon>
        <taxon>Fungi incertae sedis</taxon>
        <taxon>Zoopagomycota</taxon>
        <taxon>Entomophthoromycotina</taxon>
        <taxon>Entomophthoromycetes</taxon>
        <taxon>Entomophthorales</taxon>
        <taxon>Entomophthoraceae</taxon>
        <taxon>Entomophthora</taxon>
    </lineage>
</organism>
<dbReference type="EMBL" id="QTSX02000138">
    <property type="protein sequence ID" value="KAJ9088244.1"/>
    <property type="molecule type" value="Genomic_DNA"/>
</dbReference>
<proteinExistence type="predicted"/>
<dbReference type="Proteomes" id="UP001165960">
    <property type="component" value="Unassembled WGS sequence"/>
</dbReference>